<evidence type="ECO:0008006" key="3">
    <source>
        <dbReference type="Google" id="ProtNLM"/>
    </source>
</evidence>
<dbReference type="KEGG" id="vg:77944383"/>
<dbReference type="Proteomes" id="UP000828188">
    <property type="component" value="Segment"/>
</dbReference>
<evidence type="ECO:0000313" key="2">
    <source>
        <dbReference type="Proteomes" id="UP000828188"/>
    </source>
</evidence>
<dbReference type="RefSeq" id="YP_010668240.1">
    <property type="nucleotide sequence ID" value="NC_070955.1"/>
</dbReference>
<organism evidence="1 2">
    <name type="scientific">Burkholderia phage BgManors32</name>
    <dbReference type="NCBI Taxonomy" id="2894335"/>
    <lineage>
        <taxon>Viruses</taxon>
        <taxon>Duplodnaviria</taxon>
        <taxon>Heunggongvirae</taxon>
        <taxon>Uroviricota</taxon>
        <taxon>Caudoviricetes</taxon>
        <taxon>Bigmanorsvirus</taxon>
        <taxon>Bigmanorsvirus bgmanors32</taxon>
    </lineage>
</organism>
<reference evidence="1" key="1">
    <citation type="submission" date="2021-10" db="EMBL/GenBank/DDBJ databases">
        <authorList>
            <person name="Gelman D."/>
            <person name="Alkalay-Oren S."/>
            <person name="Coppenhagen-Glazer S."/>
            <person name="Hazan R."/>
        </authorList>
    </citation>
    <scope>NUCLEOTIDE SEQUENCE</scope>
</reference>
<evidence type="ECO:0000313" key="1">
    <source>
        <dbReference type="EMBL" id="UEW68638.1"/>
    </source>
</evidence>
<name>A0AAE8YGE4_9CAUD</name>
<sequence>MPKLHPTALGSLLFECPCGDLHVIYPAGCAAQHPARWQWNGSLEAPTFSPSLRVAYALPGGTEHVCHSFITDGRIQFCADSTHPLAGQTVDIPEWEG</sequence>
<keyword evidence="2" id="KW-1185">Reference proteome</keyword>
<dbReference type="GeneID" id="77944383"/>
<dbReference type="EMBL" id="OK665842">
    <property type="protein sequence ID" value="UEW68638.1"/>
    <property type="molecule type" value="Genomic_DNA"/>
</dbReference>
<dbReference type="InterPro" id="IPR045384">
    <property type="entry name" value="DUF6527"/>
</dbReference>
<proteinExistence type="predicted"/>
<dbReference type="Pfam" id="PF20137">
    <property type="entry name" value="BubE"/>
    <property type="match status" value="1"/>
</dbReference>
<accession>A0AAE8YGE4</accession>
<protein>
    <recommendedName>
        <fullName evidence="3">Ammonia monooxygenase</fullName>
    </recommendedName>
</protein>